<dbReference type="AlphaFoldDB" id="A0A8J8SX96"/>
<feature type="region of interest" description="Disordered" evidence="2">
    <location>
        <begin position="36"/>
        <end position="97"/>
    </location>
</feature>
<protein>
    <recommendedName>
        <fullName evidence="5">Ankyrin repeat domain-containing protein</fullName>
    </recommendedName>
</protein>
<dbReference type="OrthoDB" id="10023921at2759"/>
<accession>A0A8J8SX96</accession>
<reference evidence="3" key="1">
    <citation type="submission" date="2019-06" db="EMBL/GenBank/DDBJ databases">
        <authorList>
            <person name="Zheng W."/>
        </authorList>
    </citation>
    <scope>NUCLEOTIDE SEQUENCE</scope>
    <source>
        <strain evidence="3">QDHG01</strain>
    </source>
</reference>
<dbReference type="EMBL" id="RRYP01017314">
    <property type="protein sequence ID" value="TNV74194.1"/>
    <property type="molecule type" value="Genomic_DNA"/>
</dbReference>
<feature type="compositionally biased region" description="Acidic residues" evidence="2">
    <location>
        <begin position="78"/>
        <end position="97"/>
    </location>
</feature>
<keyword evidence="4" id="KW-1185">Reference proteome</keyword>
<keyword evidence="1" id="KW-0040">ANK repeat</keyword>
<dbReference type="PANTHER" id="PTHR21040">
    <property type="entry name" value="BCDNA.GH04120"/>
    <property type="match status" value="1"/>
</dbReference>
<evidence type="ECO:0000256" key="1">
    <source>
        <dbReference type="PROSITE-ProRule" id="PRU00023"/>
    </source>
</evidence>
<dbReference type="SUPFAM" id="SSF51445">
    <property type="entry name" value="(Trans)glycosidases"/>
    <property type="match status" value="1"/>
</dbReference>
<organism evidence="3 4">
    <name type="scientific">Halteria grandinella</name>
    <dbReference type="NCBI Taxonomy" id="5974"/>
    <lineage>
        <taxon>Eukaryota</taxon>
        <taxon>Sar</taxon>
        <taxon>Alveolata</taxon>
        <taxon>Ciliophora</taxon>
        <taxon>Intramacronucleata</taxon>
        <taxon>Spirotrichea</taxon>
        <taxon>Stichotrichia</taxon>
        <taxon>Sporadotrichida</taxon>
        <taxon>Halteriidae</taxon>
        <taxon>Halteria</taxon>
    </lineage>
</organism>
<dbReference type="InterPro" id="IPR017853">
    <property type="entry name" value="GH"/>
</dbReference>
<evidence type="ECO:0000256" key="2">
    <source>
        <dbReference type="SAM" id="MobiDB-lite"/>
    </source>
</evidence>
<dbReference type="InterPro" id="IPR038901">
    <property type="entry name" value="HEXDC-like"/>
</dbReference>
<dbReference type="GO" id="GO:0015929">
    <property type="term" value="F:hexosaminidase activity"/>
    <property type="evidence" value="ECO:0007669"/>
    <property type="project" value="InterPro"/>
</dbReference>
<comment type="caution">
    <text evidence="3">The sequence shown here is derived from an EMBL/GenBank/DDBJ whole genome shotgun (WGS) entry which is preliminary data.</text>
</comment>
<dbReference type="Gene3D" id="3.20.20.80">
    <property type="entry name" value="Glycosidases"/>
    <property type="match status" value="1"/>
</dbReference>
<dbReference type="PROSITE" id="PS50297">
    <property type="entry name" value="ANK_REP_REGION"/>
    <property type="match status" value="1"/>
</dbReference>
<dbReference type="Proteomes" id="UP000785679">
    <property type="component" value="Unassembled WGS sequence"/>
</dbReference>
<feature type="repeat" description="ANK" evidence="1">
    <location>
        <begin position="321"/>
        <end position="353"/>
    </location>
</feature>
<dbReference type="Gene3D" id="1.25.40.20">
    <property type="entry name" value="Ankyrin repeat-containing domain"/>
    <property type="match status" value="2"/>
</dbReference>
<dbReference type="InterPro" id="IPR002110">
    <property type="entry name" value="Ankyrin_rpt"/>
</dbReference>
<sequence length="513" mass="59244">MQNDSLQTHGCDSRIQDDFIDDIQEVVMRRMQAVIRSCSSRKSSHSSHRDRGAQQQQQIIDRNHSQYSKSQGRQDSGDYAEEQEYSEIEGSDNDGDDVIFDDMKLDELSSAEVKMIFKRVKEMLEKGDQVSDYTCFTTQLLNYSSKDTQTFLIHYACEFGSSTFLTGIYRYLGGQTLLAQLKLQTLSGKSSLHLACQTGNPKVIHKILAFTYKSGESLVIEGLTQKTQKDQLPLHLLLLNQRQNTISQITKCFKIIHYYYSILMNTSLKVSEMYRSRSKLLEVPIELVISKGYLEILSIMLAQSRFHGEGWDGIREYEDQNGNNLLHQAVANEEIAIVRLLLKEGINPSKMNKFGQTPYQIAYENGLMEICYELQQIKLQDDSQDIRLQQAEMMVNRYIKESHLQPEIFGSERFEKNLFKEVIVHLDLKGAPLKFTFLLDFIKYLGTKFEKVATGVLFEFEDTFPYDGYLSPLRGEFFYTKDQIKLLKETMANYKLKLIPLIQTFGHLEFALK</sequence>
<dbReference type="PANTHER" id="PTHR21040:SF8">
    <property type="entry name" value="BCDNA.GH04120"/>
    <property type="match status" value="1"/>
</dbReference>
<gene>
    <name evidence="3" type="ORF">FGO68_gene10661</name>
</gene>
<dbReference type="SUPFAM" id="SSF48403">
    <property type="entry name" value="Ankyrin repeat"/>
    <property type="match status" value="1"/>
</dbReference>
<proteinExistence type="predicted"/>
<evidence type="ECO:0000313" key="4">
    <source>
        <dbReference type="Proteomes" id="UP000785679"/>
    </source>
</evidence>
<dbReference type="PROSITE" id="PS50088">
    <property type="entry name" value="ANK_REPEAT"/>
    <property type="match status" value="1"/>
</dbReference>
<dbReference type="SMART" id="SM00248">
    <property type="entry name" value="ANK"/>
    <property type="match status" value="3"/>
</dbReference>
<dbReference type="Pfam" id="PF12796">
    <property type="entry name" value="Ank_2"/>
    <property type="match status" value="1"/>
</dbReference>
<evidence type="ECO:0000313" key="3">
    <source>
        <dbReference type="EMBL" id="TNV74194.1"/>
    </source>
</evidence>
<evidence type="ECO:0008006" key="5">
    <source>
        <dbReference type="Google" id="ProtNLM"/>
    </source>
</evidence>
<dbReference type="InterPro" id="IPR036770">
    <property type="entry name" value="Ankyrin_rpt-contain_sf"/>
</dbReference>
<name>A0A8J8SX96_HALGN</name>
<feature type="compositionally biased region" description="Polar residues" evidence="2">
    <location>
        <begin position="53"/>
        <end position="74"/>
    </location>
</feature>